<dbReference type="SUPFAM" id="SSF53474">
    <property type="entry name" value="alpha/beta-Hydrolases"/>
    <property type="match status" value="1"/>
</dbReference>
<keyword evidence="2" id="KW-0732">Signal</keyword>
<protein>
    <submittedName>
        <fullName evidence="4">Alpha/beta hydrolase</fullName>
    </submittedName>
</protein>
<dbReference type="PANTHER" id="PTHR48081">
    <property type="entry name" value="AB HYDROLASE SUPERFAMILY PROTEIN C4A8.06C"/>
    <property type="match status" value="1"/>
</dbReference>
<feature type="chain" id="PRO_5024338634" evidence="2">
    <location>
        <begin position="19"/>
        <end position="290"/>
    </location>
</feature>
<dbReference type="OrthoDB" id="9794725at2"/>
<dbReference type="PANTHER" id="PTHR48081:SF6">
    <property type="entry name" value="PEPTIDASE S9 PROLYL OLIGOPEPTIDASE CATALYTIC DOMAIN-CONTAINING PROTEIN"/>
    <property type="match status" value="1"/>
</dbReference>
<evidence type="ECO:0000259" key="3">
    <source>
        <dbReference type="Pfam" id="PF20434"/>
    </source>
</evidence>
<evidence type="ECO:0000256" key="1">
    <source>
        <dbReference type="ARBA" id="ARBA00022801"/>
    </source>
</evidence>
<evidence type="ECO:0000256" key="2">
    <source>
        <dbReference type="SAM" id="SignalP"/>
    </source>
</evidence>
<proteinExistence type="predicted"/>
<comment type="caution">
    <text evidence="4">The sequence shown here is derived from an EMBL/GenBank/DDBJ whole genome shotgun (WGS) entry which is preliminary data.</text>
</comment>
<dbReference type="InterPro" id="IPR049492">
    <property type="entry name" value="BD-FAE-like_dom"/>
</dbReference>
<keyword evidence="5" id="KW-1185">Reference proteome</keyword>
<dbReference type="InterPro" id="IPR029058">
    <property type="entry name" value="AB_hydrolase_fold"/>
</dbReference>
<keyword evidence="1 4" id="KW-0378">Hydrolase</keyword>
<name>A0A5N5IUW2_9FLAO</name>
<dbReference type="EMBL" id="VNIK02000010">
    <property type="protein sequence ID" value="KAB5486124.1"/>
    <property type="molecule type" value="Genomic_DNA"/>
</dbReference>
<dbReference type="AlphaFoldDB" id="A0A5N5IUW2"/>
<organism evidence="4 5">
    <name type="scientific">Flagellimonas hadalis</name>
    <dbReference type="NCBI Taxonomy" id="2597517"/>
    <lineage>
        <taxon>Bacteria</taxon>
        <taxon>Pseudomonadati</taxon>
        <taxon>Bacteroidota</taxon>
        <taxon>Flavobacteriia</taxon>
        <taxon>Flavobacteriales</taxon>
        <taxon>Flavobacteriaceae</taxon>
        <taxon>Flagellimonas</taxon>
    </lineage>
</organism>
<evidence type="ECO:0000313" key="4">
    <source>
        <dbReference type="EMBL" id="KAB5486124.1"/>
    </source>
</evidence>
<dbReference type="InterPro" id="IPR050300">
    <property type="entry name" value="GDXG_lipolytic_enzyme"/>
</dbReference>
<gene>
    <name evidence="4" type="ORF">FOT42_014120</name>
</gene>
<reference evidence="4" key="1">
    <citation type="submission" date="2019-10" db="EMBL/GenBank/DDBJ databases">
        <title>Muricauda hadale sp. nov., a piezophilic bacterium isolated from hadopelagic water of the Mariana Trench.</title>
        <authorList>
            <person name="Wei Y."/>
        </authorList>
    </citation>
    <scope>NUCLEOTIDE SEQUENCE [LARGE SCALE GENOMIC DNA]</scope>
    <source>
        <strain evidence="4">MT-229</strain>
    </source>
</reference>
<accession>A0A5N5IUW2</accession>
<dbReference type="Pfam" id="PF20434">
    <property type="entry name" value="BD-FAE"/>
    <property type="match status" value="1"/>
</dbReference>
<dbReference type="Gene3D" id="3.40.50.1820">
    <property type="entry name" value="alpha/beta hydrolase"/>
    <property type="match status" value="1"/>
</dbReference>
<feature type="domain" description="BD-FAE-like" evidence="3">
    <location>
        <begin position="58"/>
        <end position="248"/>
    </location>
</feature>
<sequence>MRYIVSILFLWSFHLCMAQNHTMPLWEGEIPNAKKSDLQEEQKNAQARVISKVIEPSLEVYLPSSVIKTGKMVMICPGGGYGVLAYDKEGTDIAKWLNGYGIAAAVLKYRLPEDGSNEIPHLTPLMDAKRGVELIRSNAEKWGIDPNKVGVMGFSAGGHLASTLGTHFEEGNRPNFMALIYPVVTMKQDHTHNGSRKNLLGPDPSDNLVEHYSNELQVRENTPPTFILHSTDDEVVPLENSLQLAKSLKDKGISVEMHVYPYGGHGFAMALQQGRLSKWGQLLLDWLSDI</sequence>
<feature type="signal peptide" evidence="2">
    <location>
        <begin position="1"/>
        <end position="18"/>
    </location>
</feature>
<evidence type="ECO:0000313" key="5">
    <source>
        <dbReference type="Proteomes" id="UP000319204"/>
    </source>
</evidence>
<dbReference type="Proteomes" id="UP000319204">
    <property type="component" value="Unassembled WGS sequence"/>
</dbReference>
<dbReference type="GO" id="GO:0016787">
    <property type="term" value="F:hydrolase activity"/>
    <property type="evidence" value="ECO:0007669"/>
    <property type="project" value="UniProtKB-KW"/>
</dbReference>